<feature type="domain" description="Pyruvate carboxyltransferase" evidence="4">
    <location>
        <begin position="5"/>
        <end position="275"/>
    </location>
</feature>
<evidence type="ECO:0000256" key="3">
    <source>
        <dbReference type="ARBA" id="ARBA00023239"/>
    </source>
</evidence>
<dbReference type="CDD" id="cd07938">
    <property type="entry name" value="DRE_TIM_HMGL"/>
    <property type="match status" value="1"/>
</dbReference>
<dbReference type="GO" id="GO:0046951">
    <property type="term" value="P:ketone body biosynthetic process"/>
    <property type="evidence" value="ECO:0007669"/>
    <property type="project" value="TreeGrafter"/>
</dbReference>
<dbReference type="Gene3D" id="3.20.20.70">
    <property type="entry name" value="Aldolase class I"/>
    <property type="match status" value="1"/>
</dbReference>
<name>A0A0S2ZLP8_9FUSO</name>
<dbReference type="Pfam" id="PF00682">
    <property type="entry name" value="HMGL-like"/>
    <property type="match status" value="1"/>
</dbReference>
<dbReference type="GO" id="GO:0006552">
    <property type="term" value="P:L-leucine catabolic process"/>
    <property type="evidence" value="ECO:0007669"/>
    <property type="project" value="TreeGrafter"/>
</dbReference>
<sequence length="307" mass="33823">MKEKIEIFEVGPRDGFQSVKVDCILIPTEEKIKVIDNIVDAGVKHIEFTSFVSPKAIPQLADSVEVTKYVLGKYPNIDLFALVPNLKGAKIGYELGLNKVCYVVSLSSSHNKANINRTHEQSLEAYKEIRENYPDLEIIVDLATSFGCPFEGKYNDTEKIINFLEDYVKAGMKVCCLCDTIGIADPMQVKNVINNIKENYPDLELMVHFHDTRGLGMINTLTAVNLGITKVQSTLGGLGGCPFAPGASGNLSTEDLVWMLNEMGYDTGVSFPKILKAAKKQIAMIPGQYSGHQININANFNGLNLNK</sequence>
<reference evidence="5 6" key="1">
    <citation type="submission" date="2015-11" db="EMBL/GenBank/DDBJ databases">
        <authorList>
            <person name="Zhang Y."/>
            <person name="Guo Z."/>
        </authorList>
    </citation>
    <scope>NUCLEOTIDE SEQUENCE [LARGE SCALE GENOMIC DNA]</scope>
    <source>
        <strain evidence="5 6">ChDC F174</strain>
    </source>
</reference>
<dbReference type="InterPro" id="IPR043594">
    <property type="entry name" value="HMGL"/>
</dbReference>
<dbReference type="RefSeq" id="WP_029493357.1">
    <property type="nucleotide sequence ID" value="NZ_ATKF01000070.1"/>
</dbReference>
<keyword evidence="2" id="KW-0479">Metal-binding</keyword>
<gene>
    <name evidence="5" type="ORF">RN87_04985</name>
</gene>
<accession>A0A0S2ZLP8</accession>
<evidence type="ECO:0000256" key="2">
    <source>
        <dbReference type="ARBA" id="ARBA00022723"/>
    </source>
</evidence>
<dbReference type="InterPro" id="IPR000891">
    <property type="entry name" value="PYR_CT"/>
</dbReference>
<dbReference type="GO" id="GO:0004419">
    <property type="term" value="F:hydroxymethylglutaryl-CoA lyase activity"/>
    <property type="evidence" value="ECO:0007669"/>
    <property type="project" value="TreeGrafter"/>
</dbReference>
<comment type="similarity">
    <text evidence="1">Belongs to the HMG-CoA lyase family.</text>
</comment>
<evidence type="ECO:0000259" key="4">
    <source>
        <dbReference type="PROSITE" id="PS50991"/>
    </source>
</evidence>
<dbReference type="PANTHER" id="PTHR42738:SF7">
    <property type="entry name" value="HYDROXYMETHYLGLUTARYL-COA LYASE"/>
    <property type="match status" value="1"/>
</dbReference>
<dbReference type="SUPFAM" id="SSF51569">
    <property type="entry name" value="Aldolase"/>
    <property type="match status" value="1"/>
</dbReference>
<keyword evidence="3 5" id="KW-0456">Lyase</keyword>
<organism evidence="5">
    <name type="scientific">Fusobacterium hwasookii ChDC F174</name>
    <dbReference type="NCBI Taxonomy" id="1307442"/>
    <lineage>
        <taxon>Bacteria</taxon>
        <taxon>Fusobacteriati</taxon>
        <taxon>Fusobacteriota</taxon>
        <taxon>Fusobacteriia</taxon>
        <taxon>Fusobacteriales</taxon>
        <taxon>Fusobacteriaceae</taxon>
        <taxon>Fusobacterium</taxon>
    </lineage>
</organism>
<dbReference type="Proteomes" id="UP000063275">
    <property type="component" value="Chromosome"/>
</dbReference>
<dbReference type="NCBIfam" id="NF004283">
    <property type="entry name" value="PRK05692.1"/>
    <property type="match status" value="1"/>
</dbReference>
<dbReference type="KEGG" id="fhw:RN87_04985"/>
<dbReference type="GO" id="GO:0046872">
    <property type="term" value="F:metal ion binding"/>
    <property type="evidence" value="ECO:0007669"/>
    <property type="project" value="UniProtKB-KW"/>
</dbReference>
<evidence type="ECO:0000313" key="6">
    <source>
        <dbReference type="Proteomes" id="UP000063275"/>
    </source>
</evidence>
<protein>
    <submittedName>
        <fullName evidence="5">Hydroxymethylglutaryl-CoA lyase</fullName>
    </submittedName>
</protein>
<dbReference type="OrthoDB" id="9784013at2"/>
<dbReference type="PANTHER" id="PTHR42738">
    <property type="entry name" value="HYDROXYMETHYLGLUTARYL-COA LYASE"/>
    <property type="match status" value="1"/>
</dbReference>
<evidence type="ECO:0000256" key="1">
    <source>
        <dbReference type="ARBA" id="ARBA00009405"/>
    </source>
</evidence>
<evidence type="ECO:0000313" key="5">
    <source>
        <dbReference type="EMBL" id="ALQ39890.1"/>
    </source>
</evidence>
<dbReference type="PROSITE" id="PS50991">
    <property type="entry name" value="PYR_CT"/>
    <property type="match status" value="1"/>
</dbReference>
<dbReference type="AlphaFoldDB" id="A0A0S2ZLP8"/>
<dbReference type="InterPro" id="IPR013785">
    <property type="entry name" value="Aldolase_TIM"/>
</dbReference>
<dbReference type="EMBL" id="CP013331">
    <property type="protein sequence ID" value="ALQ39890.1"/>
    <property type="molecule type" value="Genomic_DNA"/>
</dbReference>
<proteinExistence type="inferred from homology"/>